<dbReference type="PANTHER" id="PTHR43736:SF1">
    <property type="entry name" value="DIHYDRONEOPTERIN TRIPHOSPHATE DIPHOSPHATASE"/>
    <property type="match status" value="1"/>
</dbReference>
<dbReference type="PROSITE" id="PS00893">
    <property type="entry name" value="NUDIX_BOX"/>
    <property type="match status" value="1"/>
</dbReference>
<dbReference type="PROSITE" id="PS51462">
    <property type="entry name" value="NUDIX"/>
    <property type="match status" value="1"/>
</dbReference>
<evidence type="ECO:0000313" key="3">
    <source>
        <dbReference type="EMBL" id="OGF23863.1"/>
    </source>
</evidence>
<reference evidence="3 4" key="1">
    <citation type="journal article" date="2016" name="Nat. Commun.">
        <title>Thousands of microbial genomes shed light on interconnected biogeochemical processes in an aquifer system.</title>
        <authorList>
            <person name="Anantharaman K."/>
            <person name="Brown C.T."/>
            <person name="Hug L.A."/>
            <person name="Sharon I."/>
            <person name="Castelle C.J."/>
            <person name="Probst A.J."/>
            <person name="Thomas B.C."/>
            <person name="Singh A."/>
            <person name="Wilkins M.J."/>
            <person name="Karaoz U."/>
            <person name="Brodie E.L."/>
            <person name="Williams K.H."/>
            <person name="Hubbard S.S."/>
            <person name="Banfield J.F."/>
        </authorList>
    </citation>
    <scope>NUCLEOTIDE SEQUENCE [LARGE SCALE GENOMIC DNA]</scope>
</reference>
<dbReference type="EMBL" id="MFFW01000048">
    <property type="protein sequence ID" value="OGF23863.1"/>
    <property type="molecule type" value="Genomic_DNA"/>
</dbReference>
<evidence type="ECO:0000259" key="2">
    <source>
        <dbReference type="PROSITE" id="PS51462"/>
    </source>
</evidence>
<dbReference type="SUPFAM" id="SSF55811">
    <property type="entry name" value="Nudix"/>
    <property type="match status" value="1"/>
</dbReference>
<evidence type="ECO:0000313" key="4">
    <source>
        <dbReference type="Proteomes" id="UP000178783"/>
    </source>
</evidence>
<dbReference type="InterPro" id="IPR015797">
    <property type="entry name" value="NUDIX_hydrolase-like_dom_sf"/>
</dbReference>
<protein>
    <recommendedName>
        <fullName evidence="2">Nudix hydrolase domain-containing protein</fullName>
    </recommendedName>
</protein>
<evidence type="ECO:0000256" key="1">
    <source>
        <dbReference type="ARBA" id="ARBA00022801"/>
    </source>
</evidence>
<dbReference type="InterPro" id="IPR020084">
    <property type="entry name" value="NUDIX_hydrolase_CS"/>
</dbReference>
<dbReference type="Proteomes" id="UP000178783">
    <property type="component" value="Unassembled WGS sequence"/>
</dbReference>
<organism evidence="3 4">
    <name type="scientific">Candidatus Falkowbacteria bacterium RIFCSPLOWO2_02_FULL_45_21</name>
    <dbReference type="NCBI Taxonomy" id="1797989"/>
    <lineage>
        <taxon>Bacteria</taxon>
        <taxon>Candidatus Falkowiibacteriota</taxon>
    </lineage>
</organism>
<dbReference type="STRING" id="1797989.A3H66_02430"/>
<dbReference type="Pfam" id="PF00293">
    <property type="entry name" value="NUDIX"/>
    <property type="match status" value="1"/>
</dbReference>
<dbReference type="InterPro" id="IPR000086">
    <property type="entry name" value="NUDIX_hydrolase_dom"/>
</dbReference>
<gene>
    <name evidence="3" type="ORF">A3H66_02430</name>
</gene>
<sequence length="81" mass="9179">MKNYPKINIGVGGLILRGRSEALLVKRKSDPLVWTIPSGYMKKKENLFDTIVRETEEETGVIIKPKGIIGVRQRISGKERK</sequence>
<name>A0A1F5SBM9_9BACT</name>
<comment type="caution">
    <text evidence="3">The sequence shown here is derived from an EMBL/GenBank/DDBJ whole genome shotgun (WGS) entry which is preliminary data.</text>
</comment>
<dbReference type="GO" id="GO:0016787">
    <property type="term" value="F:hydrolase activity"/>
    <property type="evidence" value="ECO:0007669"/>
    <property type="project" value="UniProtKB-KW"/>
</dbReference>
<dbReference type="AlphaFoldDB" id="A0A1F5SBM9"/>
<keyword evidence="1" id="KW-0378">Hydrolase</keyword>
<accession>A0A1F5SBM9</accession>
<feature type="domain" description="Nudix hydrolase" evidence="2">
    <location>
        <begin position="6"/>
        <end position="81"/>
    </location>
</feature>
<proteinExistence type="predicted"/>
<dbReference type="Gene3D" id="3.90.79.10">
    <property type="entry name" value="Nucleoside Triphosphate Pyrophosphohydrolase"/>
    <property type="match status" value="1"/>
</dbReference>
<dbReference type="PANTHER" id="PTHR43736">
    <property type="entry name" value="ADP-RIBOSE PYROPHOSPHATASE"/>
    <property type="match status" value="1"/>
</dbReference>